<comment type="caution">
    <text evidence="2">The sequence shown here is derived from an EMBL/GenBank/DDBJ whole genome shotgun (WGS) entry which is preliminary data.</text>
</comment>
<organism evidence="2 3">
    <name type="scientific">Trypanosoma cruzi (strain CL Brener)</name>
    <dbReference type="NCBI Taxonomy" id="353153"/>
    <lineage>
        <taxon>Eukaryota</taxon>
        <taxon>Discoba</taxon>
        <taxon>Euglenozoa</taxon>
        <taxon>Kinetoplastea</taxon>
        <taxon>Metakinetoplastina</taxon>
        <taxon>Trypanosomatida</taxon>
        <taxon>Trypanosomatidae</taxon>
        <taxon>Trypanosoma</taxon>
        <taxon>Schizotrypanum</taxon>
    </lineage>
</organism>
<keyword evidence="3" id="KW-1185">Reference proteome</keyword>
<dbReference type="RefSeq" id="XP_803231.1">
    <property type="nucleotide sequence ID" value="XM_798138.1"/>
</dbReference>
<dbReference type="GeneID" id="3532821"/>
<gene>
    <name evidence="2" type="ORF">Tc00.1047053506665.20</name>
</gene>
<dbReference type="EMBL" id="AAHK01003013">
    <property type="protein sequence ID" value="EAN81785.1"/>
    <property type="molecule type" value="Genomic_DNA"/>
</dbReference>
<dbReference type="AlphaFoldDB" id="Q4CND3"/>
<name>Q4CND3_TRYCC</name>
<dbReference type="InParanoid" id="Q4CND3"/>
<reference evidence="2 3" key="1">
    <citation type="journal article" date="2005" name="Science">
        <title>The genome sequence of Trypanosoma cruzi, etiologic agent of Chagas disease.</title>
        <authorList>
            <person name="El-Sayed N.M."/>
            <person name="Myler P.J."/>
            <person name="Bartholomeu D.C."/>
            <person name="Nilsson D."/>
            <person name="Aggarwal G."/>
            <person name="Tran A.N."/>
            <person name="Ghedin E."/>
            <person name="Worthey E.A."/>
            <person name="Delcher A.L."/>
            <person name="Blandin G."/>
            <person name="Westenberger S.J."/>
            <person name="Caler E."/>
            <person name="Cerqueira G.C."/>
            <person name="Branche C."/>
            <person name="Haas B."/>
            <person name="Anupama A."/>
            <person name="Arner E."/>
            <person name="Aslund L."/>
            <person name="Attipoe P."/>
            <person name="Bontempi E."/>
            <person name="Bringaud F."/>
            <person name="Burton P."/>
            <person name="Cadag E."/>
            <person name="Campbell D.A."/>
            <person name="Carrington M."/>
            <person name="Crabtree J."/>
            <person name="Darban H."/>
            <person name="da Silveira J.F."/>
            <person name="de Jong P."/>
            <person name="Edwards K."/>
            <person name="Englund P.T."/>
            <person name="Fazelina G."/>
            <person name="Feldblyum T."/>
            <person name="Ferella M."/>
            <person name="Frasch A.C."/>
            <person name="Gull K."/>
            <person name="Horn D."/>
            <person name="Hou L."/>
            <person name="Huang Y."/>
            <person name="Kindlund E."/>
            <person name="Klingbeil M."/>
            <person name="Kluge S."/>
            <person name="Koo H."/>
            <person name="Lacerda D."/>
            <person name="Levin M.J."/>
            <person name="Lorenzi H."/>
            <person name="Louie T."/>
            <person name="Machado C.R."/>
            <person name="McCulloch R."/>
            <person name="McKenna A."/>
            <person name="Mizuno Y."/>
            <person name="Mottram J.C."/>
            <person name="Nelson S."/>
            <person name="Ochaya S."/>
            <person name="Osoegawa K."/>
            <person name="Pai G."/>
            <person name="Parsons M."/>
            <person name="Pentony M."/>
            <person name="Pettersson U."/>
            <person name="Pop M."/>
            <person name="Ramirez J.L."/>
            <person name="Rinta J."/>
            <person name="Robertson L."/>
            <person name="Salzberg S.L."/>
            <person name="Sanchez D.O."/>
            <person name="Seyler A."/>
            <person name="Sharma R."/>
            <person name="Shetty J."/>
            <person name="Simpson A.J."/>
            <person name="Sisk E."/>
            <person name="Tammi M.T."/>
            <person name="Tarleton R."/>
            <person name="Teixeira S."/>
            <person name="Van Aken S."/>
            <person name="Vogt C."/>
            <person name="Ward P.N."/>
            <person name="Wickstead B."/>
            <person name="Wortman J."/>
            <person name="White O."/>
            <person name="Fraser C.M."/>
            <person name="Stuart K.D."/>
            <person name="Andersson B."/>
        </authorList>
    </citation>
    <scope>NUCLEOTIDE SEQUENCE [LARGE SCALE GENOMIC DNA]</scope>
    <source>
        <strain evidence="2 3">CL Brener</strain>
    </source>
</reference>
<proteinExistence type="predicted"/>
<dbReference type="Proteomes" id="UP000002296">
    <property type="component" value="Unassembled WGS sequence"/>
</dbReference>
<evidence type="ECO:0000313" key="2">
    <source>
        <dbReference type="EMBL" id="EAN81785.1"/>
    </source>
</evidence>
<sequence length="210" mass="23337">MALQIRQATGSHVCSEEKESCTATARRRYAPLGASMQTSTSPARRVASPAEQKGKTASAAPMMRGRLHLLAALAGSAGKRLQMTLCCTHDGRRTLHNGNCILWHHTPQSMRTVSVSLPPVPLPENSSVAVAHSPTCQKALVFLPSHFAQQHRQPHFISLYFTYPLPSKLPILPSAHLRSCRLPFGCSHHPHGRFYCYRLAALRFHQHHWE</sequence>
<evidence type="ECO:0000256" key="1">
    <source>
        <dbReference type="SAM" id="MobiDB-lite"/>
    </source>
</evidence>
<protein>
    <submittedName>
        <fullName evidence="2">Uncharacterized protein</fullName>
    </submittedName>
</protein>
<dbReference type="KEGG" id="tcr:506665.20"/>
<accession>Q4CND3</accession>
<feature type="region of interest" description="Disordered" evidence="1">
    <location>
        <begin position="33"/>
        <end position="61"/>
    </location>
</feature>
<dbReference type="PaxDb" id="353153-Q4CND3"/>
<evidence type="ECO:0000313" key="3">
    <source>
        <dbReference type="Proteomes" id="UP000002296"/>
    </source>
</evidence>